<feature type="region of interest" description="Disordered" evidence="1">
    <location>
        <begin position="1"/>
        <end position="23"/>
    </location>
</feature>
<dbReference type="EMBL" id="CADEAL010004005">
    <property type="protein sequence ID" value="CAB1449213.1"/>
    <property type="molecule type" value="Genomic_DNA"/>
</dbReference>
<evidence type="ECO:0000313" key="2">
    <source>
        <dbReference type="EMBL" id="CAB1449213.1"/>
    </source>
</evidence>
<sequence>MFPSNGNYQNVFRTKASETAPSPRRLTASLVRGLSFFLLGRGAVSVAGAEGLDRLEGAGYGGRRGGSDSRRVSVRSHRSPQLQRPLGEPSVRARAPSGGF</sequence>
<dbReference type="AlphaFoldDB" id="A0A9N7VH69"/>
<protein>
    <submittedName>
        <fullName evidence="2">Uncharacterized protein</fullName>
    </submittedName>
</protein>
<feature type="compositionally biased region" description="Polar residues" evidence="1">
    <location>
        <begin position="1"/>
        <end position="20"/>
    </location>
</feature>
<accession>A0A9N7VH69</accession>
<gene>
    <name evidence="2" type="ORF">PLEPLA_LOCUS36894</name>
</gene>
<feature type="region of interest" description="Disordered" evidence="1">
    <location>
        <begin position="55"/>
        <end position="100"/>
    </location>
</feature>
<evidence type="ECO:0000256" key="1">
    <source>
        <dbReference type="SAM" id="MobiDB-lite"/>
    </source>
</evidence>
<evidence type="ECO:0000313" key="3">
    <source>
        <dbReference type="Proteomes" id="UP001153269"/>
    </source>
</evidence>
<name>A0A9N7VH69_PLEPL</name>
<keyword evidence="3" id="KW-1185">Reference proteome</keyword>
<reference evidence="2" key="1">
    <citation type="submission" date="2020-03" db="EMBL/GenBank/DDBJ databases">
        <authorList>
            <person name="Weist P."/>
        </authorList>
    </citation>
    <scope>NUCLEOTIDE SEQUENCE</scope>
</reference>
<dbReference type="Proteomes" id="UP001153269">
    <property type="component" value="Unassembled WGS sequence"/>
</dbReference>
<comment type="caution">
    <text evidence="2">The sequence shown here is derived from an EMBL/GenBank/DDBJ whole genome shotgun (WGS) entry which is preliminary data.</text>
</comment>
<proteinExistence type="predicted"/>
<organism evidence="2 3">
    <name type="scientific">Pleuronectes platessa</name>
    <name type="common">European plaice</name>
    <dbReference type="NCBI Taxonomy" id="8262"/>
    <lineage>
        <taxon>Eukaryota</taxon>
        <taxon>Metazoa</taxon>
        <taxon>Chordata</taxon>
        <taxon>Craniata</taxon>
        <taxon>Vertebrata</taxon>
        <taxon>Euteleostomi</taxon>
        <taxon>Actinopterygii</taxon>
        <taxon>Neopterygii</taxon>
        <taxon>Teleostei</taxon>
        <taxon>Neoteleostei</taxon>
        <taxon>Acanthomorphata</taxon>
        <taxon>Carangaria</taxon>
        <taxon>Pleuronectiformes</taxon>
        <taxon>Pleuronectoidei</taxon>
        <taxon>Pleuronectidae</taxon>
        <taxon>Pleuronectes</taxon>
    </lineage>
</organism>